<keyword evidence="3" id="KW-1185">Reference proteome</keyword>
<reference evidence="2 3" key="1">
    <citation type="submission" date="2018-10" db="EMBL/GenBank/DDBJ databases">
        <title>Tessaracoccus antarcticuss sp. nov., isolated from sediment.</title>
        <authorList>
            <person name="Zhou L.Y."/>
            <person name="Du Z.J."/>
        </authorList>
    </citation>
    <scope>NUCLEOTIDE SEQUENCE [LARGE SCALE GENOMIC DNA]</scope>
    <source>
        <strain evidence="2 3">JDX10</strain>
    </source>
</reference>
<feature type="signal peptide" evidence="1">
    <location>
        <begin position="1"/>
        <end position="24"/>
    </location>
</feature>
<dbReference type="AlphaFoldDB" id="A0A3M0G6S1"/>
<accession>A0A3M0G6S1</accession>
<protein>
    <submittedName>
        <fullName evidence="2">Uncharacterized protein</fullName>
    </submittedName>
</protein>
<organism evidence="2 3">
    <name type="scientific">Tessaracoccus antarcticus</name>
    <dbReference type="NCBI Taxonomy" id="2479848"/>
    <lineage>
        <taxon>Bacteria</taxon>
        <taxon>Bacillati</taxon>
        <taxon>Actinomycetota</taxon>
        <taxon>Actinomycetes</taxon>
        <taxon>Propionibacteriales</taxon>
        <taxon>Propionibacteriaceae</taxon>
        <taxon>Tessaracoccus</taxon>
    </lineage>
</organism>
<name>A0A3M0G6S1_9ACTN</name>
<proteinExistence type="predicted"/>
<dbReference type="InterPro" id="IPR008928">
    <property type="entry name" value="6-hairpin_glycosidase_sf"/>
</dbReference>
<evidence type="ECO:0000313" key="3">
    <source>
        <dbReference type="Proteomes" id="UP000275256"/>
    </source>
</evidence>
<dbReference type="EMBL" id="REFW01000002">
    <property type="protein sequence ID" value="RMB60208.1"/>
    <property type="molecule type" value="Genomic_DNA"/>
</dbReference>
<dbReference type="SUPFAM" id="SSF48208">
    <property type="entry name" value="Six-hairpin glycosidases"/>
    <property type="match status" value="1"/>
</dbReference>
<sequence>MVLTVATFALAGVLGSLMIPSAAASGEPVCDSAASVEWQWICSQLGTGTPVSTTSTIAPDSDYPPEWTGPVSGTFTLRDVAAPATIAGSPVVIDTPVSLADAYRGLVAGHVELPQEPGRWIINVLRTTDAGTAQAQLQTMVNADGTFTLDLGTARAQEPGSWGFQVLDSLHGYVQEGATWPQPAVLDGLEVRAIVVTDTAYVIDTVEVHADNTFAFPSSRPGTKVFQLIDTTSGSVLAEHAPTTGLVRSYDAAVGTPAHGRTFTYDQALSVITAESVGDDALAQQLARGLMRLQSVGGRNDGAFVTSAAALNPEAAQREYRTGNHSIATYALLRRLGDLSPSDPDRPALVSSTTRGVEWLLAQQQSGGIMDGLVTGGSGSLRPDGSFDPSTSIPWASTEHNLDAWHTLRLAAEVLDDHAADRGAARLETAILTRLWNPVTGRFHQGWQPEGADPTPMLDLNSWGAIFLQKVGRADLAAGSLSHAQDFFVTDSAVSGYAPRLPTVSTAGVWFEGSAGVALAQGRLGQGSAAAVTMGRLEAGRLASGAWPEATRVDASMDMTNDPAIAATAWVLLARASLSGHPTIWDD</sequence>
<gene>
    <name evidence="2" type="ORF">EAX62_11040</name>
</gene>
<evidence type="ECO:0000313" key="2">
    <source>
        <dbReference type="EMBL" id="RMB60208.1"/>
    </source>
</evidence>
<comment type="caution">
    <text evidence="2">The sequence shown here is derived from an EMBL/GenBank/DDBJ whole genome shotgun (WGS) entry which is preliminary data.</text>
</comment>
<keyword evidence="1" id="KW-0732">Signal</keyword>
<feature type="chain" id="PRO_5038579792" evidence="1">
    <location>
        <begin position="25"/>
        <end position="587"/>
    </location>
</feature>
<evidence type="ECO:0000256" key="1">
    <source>
        <dbReference type="SAM" id="SignalP"/>
    </source>
</evidence>
<dbReference type="GO" id="GO:0005975">
    <property type="term" value="P:carbohydrate metabolic process"/>
    <property type="evidence" value="ECO:0007669"/>
    <property type="project" value="InterPro"/>
</dbReference>
<dbReference type="Proteomes" id="UP000275256">
    <property type="component" value="Unassembled WGS sequence"/>
</dbReference>